<feature type="transmembrane region" description="Helical" evidence="6">
    <location>
        <begin position="6"/>
        <end position="25"/>
    </location>
</feature>
<evidence type="ECO:0000256" key="2">
    <source>
        <dbReference type="ARBA" id="ARBA00022475"/>
    </source>
</evidence>
<proteinExistence type="predicted"/>
<feature type="transmembrane region" description="Helical" evidence="6">
    <location>
        <begin position="74"/>
        <end position="92"/>
    </location>
</feature>
<evidence type="ECO:0000256" key="6">
    <source>
        <dbReference type="SAM" id="Phobius"/>
    </source>
</evidence>
<name>A0AAU9WXQ3_9CNID</name>
<dbReference type="PRINTS" id="PR00237">
    <property type="entry name" value="GPCRRHODOPSN"/>
</dbReference>
<feature type="non-terminal residue" evidence="8">
    <location>
        <position position="1"/>
    </location>
</feature>
<keyword evidence="4 6" id="KW-1133">Transmembrane helix</keyword>
<dbReference type="CDD" id="cd00637">
    <property type="entry name" value="7tm_classA_rhodopsin-like"/>
    <property type="match status" value="1"/>
</dbReference>
<dbReference type="AlphaFoldDB" id="A0AAU9WXQ3"/>
<evidence type="ECO:0000313" key="8">
    <source>
        <dbReference type="EMBL" id="CAH3129445.1"/>
    </source>
</evidence>
<feature type="transmembrane region" description="Helical" evidence="6">
    <location>
        <begin position="127"/>
        <end position="147"/>
    </location>
</feature>
<evidence type="ECO:0000313" key="9">
    <source>
        <dbReference type="Proteomes" id="UP001159428"/>
    </source>
</evidence>
<feature type="transmembrane region" description="Helical" evidence="6">
    <location>
        <begin position="159"/>
        <end position="186"/>
    </location>
</feature>
<keyword evidence="5 6" id="KW-0472">Membrane</keyword>
<evidence type="ECO:0000256" key="3">
    <source>
        <dbReference type="ARBA" id="ARBA00022692"/>
    </source>
</evidence>
<keyword evidence="9" id="KW-1185">Reference proteome</keyword>
<protein>
    <recommendedName>
        <fullName evidence="7">G-protein coupled receptors family 1 profile domain-containing protein</fullName>
    </recommendedName>
</protein>
<evidence type="ECO:0000256" key="1">
    <source>
        <dbReference type="ARBA" id="ARBA00004651"/>
    </source>
</evidence>
<dbReference type="Proteomes" id="UP001159428">
    <property type="component" value="Unassembled WGS sequence"/>
</dbReference>
<feature type="domain" description="G-protein coupled receptors family 1 profile" evidence="7">
    <location>
        <begin position="1"/>
        <end position="184"/>
    </location>
</feature>
<evidence type="ECO:0000256" key="4">
    <source>
        <dbReference type="ARBA" id="ARBA00022989"/>
    </source>
</evidence>
<feature type="transmembrane region" description="Helical" evidence="6">
    <location>
        <begin position="37"/>
        <end position="62"/>
    </location>
</feature>
<gene>
    <name evidence="8" type="ORF">PMEA_00013953</name>
</gene>
<dbReference type="GO" id="GO:0004930">
    <property type="term" value="F:G protein-coupled receptor activity"/>
    <property type="evidence" value="ECO:0007669"/>
    <property type="project" value="InterPro"/>
</dbReference>
<keyword evidence="3 6" id="KW-0812">Transmembrane</keyword>
<reference evidence="8 9" key="1">
    <citation type="submission" date="2022-05" db="EMBL/GenBank/DDBJ databases">
        <authorList>
            <consortium name="Genoscope - CEA"/>
            <person name="William W."/>
        </authorList>
    </citation>
    <scope>NUCLEOTIDE SEQUENCE [LARGE SCALE GENOMIC DNA]</scope>
</reference>
<organism evidence="8 9">
    <name type="scientific">Pocillopora meandrina</name>
    <dbReference type="NCBI Taxonomy" id="46732"/>
    <lineage>
        <taxon>Eukaryota</taxon>
        <taxon>Metazoa</taxon>
        <taxon>Cnidaria</taxon>
        <taxon>Anthozoa</taxon>
        <taxon>Hexacorallia</taxon>
        <taxon>Scleractinia</taxon>
        <taxon>Astrocoeniina</taxon>
        <taxon>Pocilloporidae</taxon>
        <taxon>Pocillopora</taxon>
    </lineage>
</organism>
<comment type="caution">
    <text evidence="8">The sequence shown here is derived from an EMBL/GenBank/DDBJ whole genome shotgun (WGS) entry which is preliminary data.</text>
</comment>
<comment type="subcellular location">
    <subcellularLocation>
        <location evidence="1">Cell membrane</location>
        <topology evidence="1">Multi-pass membrane protein</topology>
    </subcellularLocation>
</comment>
<accession>A0AAU9WXQ3</accession>
<dbReference type="InterPro" id="IPR017452">
    <property type="entry name" value="GPCR_Rhodpsn_7TM"/>
</dbReference>
<evidence type="ECO:0000256" key="5">
    <source>
        <dbReference type="ARBA" id="ARBA00023136"/>
    </source>
</evidence>
<dbReference type="GO" id="GO:0005886">
    <property type="term" value="C:plasma membrane"/>
    <property type="evidence" value="ECO:0007669"/>
    <property type="project" value="UniProtKB-SubCell"/>
</dbReference>
<sequence length="208" mass="23438">LLLSAVNIFFSLTAFFGNSLIFVALHKISSIHAPSKLLYRCLATTDLLVGLVSQPLVATLWMSVVHEQWRLSRWFGRIIISSCLLISITSYAKIFRALRRHQAQIQDHVQHQPSQLNAPNMGQYRKAVYSALWVQLALLACYVPVSVEAIVMAHRQANLSHLVVALGIANTIVNLNSTLNPFLYCWKISEVRQAVKQTIRQALCCPWT</sequence>
<dbReference type="Gene3D" id="1.20.1070.10">
    <property type="entry name" value="Rhodopsin 7-helix transmembrane proteins"/>
    <property type="match status" value="2"/>
</dbReference>
<dbReference type="SUPFAM" id="SSF81321">
    <property type="entry name" value="Family A G protein-coupled receptor-like"/>
    <property type="match status" value="1"/>
</dbReference>
<dbReference type="InterPro" id="IPR000276">
    <property type="entry name" value="GPCR_Rhodpsn"/>
</dbReference>
<dbReference type="PROSITE" id="PS50262">
    <property type="entry name" value="G_PROTEIN_RECEP_F1_2"/>
    <property type="match status" value="1"/>
</dbReference>
<dbReference type="EMBL" id="CALNXJ010000024">
    <property type="protein sequence ID" value="CAH3129445.1"/>
    <property type="molecule type" value="Genomic_DNA"/>
</dbReference>
<keyword evidence="2" id="KW-1003">Cell membrane</keyword>
<evidence type="ECO:0000259" key="7">
    <source>
        <dbReference type="PROSITE" id="PS50262"/>
    </source>
</evidence>
<dbReference type="PANTHER" id="PTHR22750">
    <property type="entry name" value="G-PROTEIN COUPLED RECEPTOR"/>
    <property type="match status" value="1"/>
</dbReference>